<keyword evidence="5" id="KW-0670">Pyruvate</keyword>
<name>E0XXH9_9PROT</name>
<dbReference type="EMBL" id="GU474911">
    <property type="protein sequence ID" value="ADI19120.1"/>
    <property type="molecule type" value="Genomic_DNA"/>
</dbReference>
<dbReference type="SUPFAM" id="SSF51658">
    <property type="entry name" value="Xylose isomerase-like"/>
    <property type="match status" value="1"/>
</dbReference>
<accession>E0XXH9</accession>
<proteinExistence type="inferred from homology"/>
<dbReference type="Gene3D" id="3.20.20.150">
    <property type="entry name" value="Divalent-metal-dependent TIM barrel enzymes"/>
    <property type="match status" value="1"/>
</dbReference>
<dbReference type="AlphaFoldDB" id="E0XXH9"/>
<evidence type="ECO:0000313" key="5">
    <source>
        <dbReference type="EMBL" id="ADI19120.1"/>
    </source>
</evidence>
<dbReference type="InterPro" id="IPR013022">
    <property type="entry name" value="Xyl_isomerase-like_TIM-brl"/>
</dbReference>
<reference evidence="5" key="1">
    <citation type="journal article" date="2011" name="Environ. Microbiol.">
        <title>Time-series analyses of Monterey Bay coastal microbial picoplankton using a 'genome proxy' microarray.</title>
        <authorList>
            <person name="Rich V.I."/>
            <person name="Pham V.D."/>
            <person name="Eppley J."/>
            <person name="Shi Y."/>
            <person name="DeLong E.F."/>
        </authorList>
    </citation>
    <scope>NUCLEOTIDE SEQUENCE</scope>
</reference>
<sequence>MKSYCLSANLGYLFTEYELIEAIVRSSEAGFQAVECQRPYVCSPYDLRRVCEDEAIPMLAINTSKGEKGQFGLSALRDATSQAKQAIDRAVEYAKEINVQYIHIMSGITSDSSAFDTLCQNIDYALEKLEDTDVKIIIEPINSYSVPGYFMSSVQRARDVIEKINSDRVGIMFDCFHMLHITGSKKSLFKAFKYLKQDIFHIQFASFPDRNEPNKNSFSYPLLFNRFKEEGYSGYFGAEYQPTGHTEDTLEWMRDFQA</sequence>
<dbReference type="PIRSF" id="PIRSF006241">
    <property type="entry name" value="HyI"/>
    <property type="match status" value="1"/>
</dbReference>
<dbReference type="GO" id="GO:0008903">
    <property type="term" value="F:hydroxypyruvate isomerase activity"/>
    <property type="evidence" value="ECO:0007669"/>
    <property type="project" value="TreeGrafter"/>
</dbReference>
<dbReference type="PANTHER" id="PTHR43489:SF6">
    <property type="entry name" value="HYDROXYPYRUVATE ISOMERASE-RELATED"/>
    <property type="match status" value="1"/>
</dbReference>
<evidence type="ECO:0000256" key="3">
    <source>
        <dbReference type="PIRSR" id="PIRSR006241-50"/>
    </source>
</evidence>
<evidence type="ECO:0000259" key="4">
    <source>
        <dbReference type="Pfam" id="PF01261"/>
    </source>
</evidence>
<dbReference type="InterPro" id="IPR050417">
    <property type="entry name" value="Sugar_Epim/Isomerase"/>
</dbReference>
<dbReference type="GO" id="GO:0046487">
    <property type="term" value="P:glyoxylate metabolic process"/>
    <property type="evidence" value="ECO:0007669"/>
    <property type="project" value="TreeGrafter"/>
</dbReference>
<evidence type="ECO:0000256" key="1">
    <source>
        <dbReference type="ARBA" id="ARBA00023235"/>
    </source>
</evidence>
<protein>
    <submittedName>
        <fullName evidence="5">Hydroxypyruvate isomerase</fullName>
    </submittedName>
</protein>
<dbReference type="PANTHER" id="PTHR43489">
    <property type="entry name" value="ISOMERASE"/>
    <property type="match status" value="1"/>
</dbReference>
<feature type="domain" description="Xylose isomerase-like TIM barrel" evidence="4">
    <location>
        <begin position="26"/>
        <end position="255"/>
    </location>
</feature>
<dbReference type="InterPro" id="IPR026040">
    <property type="entry name" value="HyI-like"/>
</dbReference>
<dbReference type="InterPro" id="IPR036237">
    <property type="entry name" value="Xyl_isomerase-like_sf"/>
</dbReference>
<keyword evidence="1 2" id="KW-0413">Isomerase</keyword>
<comment type="similarity">
    <text evidence="2">Belongs to the hyi family.</text>
</comment>
<feature type="active site" description="Proton donor/acceptor" evidence="3">
    <location>
        <position position="239"/>
    </location>
</feature>
<dbReference type="Pfam" id="PF01261">
    <property type="entry name" value="AP_endonuc_2"/>
    <property type="match status" value="1"/>
</dbReference>
<evidence type="ECO:0000256" key="2">
    <source>
        <dbReference type="PIRNR" id="PIRNR006241"/>
    </source>
</evidence>
<feature type="active site" description="Proton donor/acceptor" evidence="3">
    <location>
        <position position="139"/>
    </location>
</feature>
<organism evidence="5">
    <name type="scientific">uncultured alpha proteobacterium HF0070_34E11</name>
    <dbReference type="NCBI Taxonomy" id="710807"/>
    <lineage>
        <taxon>Bacteria</taxon>
        <taxon>Pseudomonadati</taxon>
        <taxon>Pseudomonadota</taxon>
        <taxon>Alphaproteobacteria</taxon>
        <taxon>environmental samples</taxon>
    </lineage>
</organism>